<dbReference type="EMBL" id="KE647339">
    <property type="protein sequence ID" value="EQB60007.1"/>
    <property type="molecule type" value="Genomic_DNA"/>
</dbReference>
<dbReference type="InterPro" id="IPR015872">
    <property type="entry name" value="TFIIA_gsu_N"/>
</dbReference>
<comment type="subcellular location">
    <subcellularLocation>
        <location evidence="1 8">Nucleus</location>
    </subcellularLocation>
</comment>
<dbReference type="Gene3D" id="2.30.18.10">
    <property type="entry name" value="Transcription factor IIA (TFIIA), beta-barrel domain"/>
    <property type="match status" value="1"/>
</dbReference>
<accession>T0KXB1</accession>
<dbReference type="OrthoDB" id="586585at2759"/>
<dbReference type="HOGENOM" id="CLU_112964_4_0_1"/>
<comment type="similarity">
    <text evidence="2 8">Belongs to the TFIIA subunit 2 family.</text>
</comment>
<keyword evidence="6 8" id="KW-0539">Nucleus</keyword>
<evidence type="ECO:0000256" key="3">
    <source>
        <dbReference type="ARBA" id="ARBA00019928"/>
    </source>
</evidence>
<comment type="function">
    <text evidence="7">TFIIA is a component of the transcription machinery of RNA polymerase II and plays an important role in transcriptional activation. TFIIA in a complex with TBP mediates transcriptional activity.</text>
</comment>
<evidence type="ECO:0000256" key="6">
    <source>
        <dbReference type="ARBA" id="ARBA00023242"/>
    </source>
</evidence>
<dbReference type="GO" id="GO:0003743">
    <property type="term" value="F:translation initiation factor activity"/>
    <property type="evidence" value="ECO:0007669"/>
    <property type="project" value="UniProtKB-KW"/>
</dbReference>
<dbReference type="GO" id="GO:0006367">
    <property type="term" value="P:transcription initiation at RNA polymerase II promoter"/>
    <property type="evidence" value="ECO:0007669"/>
    <property type="project" value="InterPro"/>
</dbReference>
<dbReference type="GO" id="GO:0005672">
    <property type="term" value="C:transcription factor TFIIA complex"/>
    <property type="evidence" value="ECO:0007669"/>
    <property type="project" value="InterPro"/>
</dbReference>
<evidence type="ECO:0000259" key="9">
    <source>
        <dbReference type="Pfam" id="PF02268"/>
    </source>
</evidence>
<organism evidence="12 13">
    <name type="scientific">Vairimorpha apis BRL 01</name>
    <dbReference type="NCBI Taxonomy" id="1037528"/>
    <lineage>
        <taxon>Eukaryota</taxon>
        <taxon>Fungi</taxon>
        <taxon>Fungi incertae sedis</taxon>
        <taxon>Microsporidia</taxon>
        <taxon>Nosematidae</taxon>
        <taxon>Vairimorpha</taxon>
    </lineage>
</organism>
<keyword evidence="12" id="KW-0396">Initiation factor</keyword>
<evidence type="ECO:0000313" key="11">
    <source>
        <dbReference type="EMBL" id="EQB59982.1"/>
    </source>
</evidence>
<dbReference type="InterPro" id="IPR009083">
    <property type="entry name" value="TFIIA_a-hlx"/>
</dbReference>
<dbReference type="Gene3D" id="1.10.287.190">
    <property type="entry name" value="Transcription factor IIA gamma subunit, alpha-helical domain"/>
    <property type="match status" value="1"/>
</dbReference>
<reference evidence="12" key="1">
    <citation type="submission" date="2012-12" db="EMBL/GenBank/DDBJ databases">
        <authorList>
            <person name="Chen Y.P."/>
            <person name="Pettis J.S."/>
            <person name="Zhao Y."/>
            <person name="Liu X."/>
            <person name="Tallon L.J."/>
            <person name="Sadzewicz L.D."/>
            <person name="Li R."/>
            <person name="Zheng H."/>
            <person name="Huang S."/>
            <person name="Zhang X."/>
            <person name="Hamilton M.C."/>
            <person name="Pernal S.F."/>
            <person name="Melathopoulos A.P."/>
            <person name="Yan X."/>
            <person name="Evans J.D."/>
        </authorList>
    </citation>
    <scope>NUCLEOTIDE SEQUENCE</scope>
    <source>
        <strain evidence="12">BRL 01</strain>
    </source>
</reference>
<dbReference type="Proteomes" id="UP000053780">
    <property type="component" value="Unassembled WGS sequence"/>
</dbReference>
<evidence type="ECO:0000259" key="10">
    <source>
        <dbReference type="Pfam" id="PF02751"/>
    </source>
</evidence>
<dbReference type="VEuPathDB" id="MicrosporidiaDB:NAPIS_ORF02452"/>
<proteinExistence type="inferred from homology"/>
<evidence type="ECO:0000256" key="5">
    <source>
        <dbReference type="ARBA" id="ARBA00023163"/>
    </source>
</evidence>
<dbReference type="Pfam" id="PF02751">
    <property type="entry name" value="TFIIA_gamma_C"/>
    <property type="match status" value="1"/>
</dbReference>
<evidence type="ECO:0000256" key="8">
    <source>
        <dbReference type="PIRNR" id="PIRNR009415"/>
    </source>
</evidence>
<dbReference type="EMBL" id="KE647343">
    <property type="protein sequence ID" value="EQB59982.1"/>
    <property type="molecule type" value="Genomic_DNA"/>
</dbReference>
<keyword evidence="5 8" id="KW-0804">Transcription</keyword>
<gene>
    <name evidence="12" type="ORF">NAPIS_ORF02423</name>
    <name evidence="11" type="ORF">NAPIS_ORF02452</name>
</gene>
<dbReference type="InterPro" id="IPR003194">
    <property type="entry name" value="TFIIA_gsu"/>
</dbReference>
<evidence type="ECO:0000256" key="4">
    <source>
        <dbReference type="ARBA" id="ARBA00023015"/>
    </source>
</evidence>
<dbReference type="AlphaFoldDB" id="T0KXB1"/>
<protein>
    <recommendedName>
        <fullName evidence="3 8">Transcription initiation factor IIA subunit 2</fullName>
    </recommendedName>
</protein>
<evidence type="ECO:0000313" key="12">
    <source>
        <dbReference type="EMBL" id="EQB60007.1"/>
    </source>
</evidence>
<keyword evidence="12" id="KW-0648">Protein biosynthesis</keyword>
<keyword evidence="4 8" id="KW-0805">Transcription regulation</keyword>
<dbReference type="PIRSF" id="PIRSF009415">
    <property type="entry name" value="Hum_TFIIA_gamma"/>
    <property type="match status" value="1"/>
</dbReference>
<dbReference type="PANTHER" id="PTHR10966">
    <property type="entry name" value="TRANSCRIPTION INITIATION FACTOR IIA SUBUNIT 2"/>
    <property type="match status" value="1"/>
</dbReference>
<dbReference type="VEuPathDB" id="MicrosporidiaDB:NAPIS_ORF02423"/>
<feature type="domain" description="Transcription initiation factor IIA gamma subunit C-terminal" evidence="10">
    <location>
        <begin position="58"/>
        <end position="98"/>
    </location>
</feature>
<evidence type="ECO:0000256" key="7">
    <source>
        <dbReference type="ARBA" id="ARBA00024733"/>
    </source>
</evidence>
<dbReference type="InterPro" id="IPR015871">
    <property type="entry name" value="TFIIA_gsu_C"/>
</dbReference>
<dbReference type="SUPFAM" id="SSF50784">
    <property type="entry name" value="Transcription factor IIA (TFIIA), beta-barrel domain"/>
    <property type="match status" value="1"/>
</dbReference>
<dbReference type="SUPFAM" id="SSF47396">
    <property type="entry name" value="Transcription factor IIA (TFIIA), alpha-helical domain"/>
    <property type="match status" value="1"/>
</dbReference>
<name>T0KXB1_9MICR</name>
<evidence type="ECO:0000313" key="13">
    <source>
        <dbReference type="Proteomes" id="UP000053780"/>
    </source>
</evidence>
<sequence>MYEFYRQSVIGRALVDTIDDKVKTGQLTPKQAKFILEKFDESIPEVFTRFVTGNMSFKGKISSYNHVEGVWKFVANNFCMYVNNEYFKIDTLKIVACDIDTNAEVSRRRKKKN</sequence>
<dbReference type="CDD" id="cd10014">
    <property type="entry name" value="TFIIA_gamma_C"/>
    <property type="match status" value="1"/>
</dbReference>
<keyword evidence="13" id="KW-1185">Reference proteome</keyword>
<dbReference type="Pfam" id="PF02268">
    <property type="entry name" value="TFIIA_gamma_N"/>
    <property type="match status" value="1"/>
</dbReference>
<dbReference type="InterPro" id="IPR009088">
    <property type="entry name" value="TFIIA_b-brl"/>
</dbReference>
<evidence type="ECO:0000256" key="2">
    <source>
        <dbReference type="ARBA" id="ARBA00007675"/>
    </source>
</evidence>
<feature type="domain" description="Transcription initiation factor IIA gamma subunit N-terminal" evidence="9">
    <location>
        <begin position="1"/>
        <end position="46"/>
    </location>
</feature>
<evidence type="ECO:0000256" key="1">
    <source>
        <dbReference type="ARBA" id="ARBA00004123"/>
    </source>
</evidence>
<reference evidence="12 13" key="2">
    <citation type="journal article" date="2013" name="BMC Genomics">
        <title>Genome sequencing and comparative genomics of honey bee microsporidia, Nosema apis reveal novel insights into host-parasite interactions.</title>
        <authorList>
            <person name="Chen Yp."/>
            <person name="Pettis J.S."/>
            <person name="Zhao Y."/>
            <person name="Liu X."/>
            <person name="Tallon L.J."/>
            <person name="Sadzewicz L.D."/>
            <person name="Li R."/>
            <person name="Zheng H."/>
            <person name="Huang S."/>
            <person name="Zhang X."/>
            <person name="Hamilton M.C."/>
            <person name="Pernal S.F."/>
            <person name="Melathopoulos A.P."/>
            <person name="Yan X."/>
            <person name="Evans J.D."/>
        </authorList>
    </citation>
    <scope>NUCLEOTIDE SEQUENCE [LARGE SCALE GENOMIC DNA]</scope>
    <source>
        <strain evidence="12 13">BRL 01</strain>
    </source>
</reference>